<dbReference type="InterPro" id="IPR056024">
    <property type="entry name" value="DUF7605"/>
</dbReference>
<feature type="compositionally biased region" description="Acidic residues" evidence="1">
    <location>
        <begin position="1838"/>
        <end position="1851"/>
    </location>
</feature>
<feature type="region of interest" description="Disordered" evidence="1">
    <location>
        <begin position="1684"/>
        <end position="2004"/>
    </location>
</feature>
<dbReference type="Pfam" id="PF24564">
    <property type="entry name" value="DUF7605"/>
    <property type="match status" value="1"/>
</dbReference>
<feature type="compositionally biased region" description="Basic and acidic residues" evidence="1">
    <location>
        <begin position="110"/>
        <end position="124"/>
    </location>
</feature>
<feature type="compositionally biased region" description="Polar residues" evidence="1">
    <location>
        <begin position="1709"/>
        <end position="1723"/>
    </location>
</feature>
<dbReference type="OrthoDB" id="515370at2759"/>
<comment type="caution">
    <text evidence="3">The sequence shown here is derived from an EMBL/GenBank/DDBJ whole genome shotgun (WGS) entry which is preliminary data.</text>
</comment>
<dbReference type="PANTHER" id="PTHR36681:SF3">
    <property type="entry name" value="NUCLEAR GTPASE, GERMINAL CENTER-ASSOCIATED, TANDEM DUPLICATE 3"/>
    <property type="match status" value="1"/>
</dbReference>
<feature type="compositionally biased region" description="Gly residues" evidence="1">
    <location>
        <begin position="303"/>
        <end position="314"/>
    </location>
</feature>
<feature type="compositionally biased region" description="Basic and acidic residues" evidence="1">
    <location>
        <begin position="1491"/>
        <end position="1501"/>
    </location>
</feature>
<evidence type="ECO:0000256" key="1">
    <source>
        <dbReference type="SAM" id="MobiDB-lite"/>
    </source>
</evidence>
<feature type="compositionally biased region" description="Polar residues" evidence="1">
    <location>
        <begin position="358"/>
        <end position="373"/>
    </location>
</feature>
<feature type="compositionally biased region" description="Polar residues" evidence="1">
    <location>
        <begin position="95"/>
        <end position="109"/>
    </location>
</feature>
<feature type="region of interest" description="Disordered" evidence="1">
    <location>
        <begin position="89"/>
        <end position="178"/>
    </location>
</feature>
<keyword evidence="4" id="KW-1185">Reference proteome</keyword>
<accession>A0A388K3K5</accession>
<feature type="compositionally biased region" description="Acidic residues" evidence="1">
    <location>
        <begin position="1954"/>
        <end position="1973"/>
    </location>
</feature>
<feature type="region of interest" description="Disordered" evidence="1">
    <location>
        <begin position="1465"/>
        <end position="1668"/>
    </location>
</feature>
<evidence type="ECO:0000259" key="2">
    <source>
        <dbReference type="Pfam" id="PF24564"/>
    </source>
</evidence>
<feature type="compositionally biased region" description="Acidic residues" evidence="1">
    <location>
        <begin position="1728"/>
        <end position="1743"/>
    </location>
</feature>
<feature type="compositionally biased region" description="Basic residues" evidence="1">
    <location>
        <begin position="1892"/>
        <end position="1917"/>
    </location>
</feature>
<feature type="region of interest" description="Disordered" evidence="1">
    <location>
        <begin position="297"/>
        <end position="380"/>
    </location>
</feature>
<feature type="compositionally biased region" description="Basic and acidic residues" evidence="1">
    <location>
        <begin position="1919"/>
        <end position="1929"/>
    </location>
</feature>
<dbReference type="STRING" id="69332.A0A388K3K5"/>
<dbReference type="Gene3D" id="3.40.50.300">
    <property type="entry name" value="P-loop containing nucleotide triphosphate hydrolases"/>
    <property type="match status" value="1"/>
</dbReference>
<feature type="compositionally biased region" description="Acidic residues" evidence="1">
    <location>
        <begin position="1980"/>
        <end position="1992"/>
    </location>
</feature>
<protein>
    <recommendedName>
        <fullName evidence="2">DUF7605 domain-containing protein</fullName>
    </recommendedName>
</protein>
<organism evidence="3 4">
    <name type="scientific">Chara braunii</name>
    <name type="common">Braun's stonewort</name>
    <dbReference type="NCBI Taxonomy" id="69332"/>
    <lineage>
        <taxon>Eukaryota</taxon>
        <taxon>Viridiplantae</taxon>
        <taxon>Streptophyta</taxon>
        <taxon>Charophyceae</taxon>
        <taxon>Charales</taxon>
        <taxon>Characeae</taxon>
        <taxon>Chara</taxon>
    </lineage>
</organism>
<reference evidence="3 4" key="1">
    <citation type="journal article" date="2018" name="Cell">
        <title>The Chara Genome: Secondary Complexity and Implications for Plant Terrestrialization.</title>
        <authorList>
            <person name="Nishiyama T."/>
            <person name="Sakayama H."/>
            <person name="Vries J.D."/>
            <person name="Buschmann H."/>
            <person name="Saint-Marcoux D."/>
            <person name="Ullrich K.K."/>
            <person name="Haas F.B."/>
            <person name="Vanderstraeten L."/>
            <person name="Becker D."/>
            <person name="Lang D."/>
            <person name="Vosolsobe S."/>
            <person name="Rombauts S."/>
            <person name="Wilhelmsson P.K.I."/>
            <person name="Janitza P."/>
            <person name="Kern R."/>
            <person name="Heyl A."/>
            <person name="Rumpler F."/>
            <person name="Villalobos L.I.A.C."/>
            <person name="Clay J.M."/>
            <person name="Skokan R."/>
            <person name="Toyoda A."/>
            <person name="Suzuki Y."/>
            <person name="Kagoshima H."/>
            <person name="Schijlen E."/>
            <person name="Tajeshwar N."/>
            <person name="Catarino B."/>
            <person name="Hetherington A.J."/>
            <person name="Saltykova A."/>
            <person name="Bonnot C."/>
            <person name="Breuninger H."/>
            <person name="Symeonidi A."/>
            <person name="Radhakrishnan G.V."/>
            <person name="Van Nieuwerburgh F."/>
            <person name="Deforce D."/>
            <person name="Chang C."/>
            <person name="Karol K.G."/>
            <person name="Hedrich R."/>
            <person name="Ulvskov P."/>
            <person name="Glockner G."/>
            <person name="Delwiche C.F."/>
            <person name="Petrasek J."/>
            <person name="Van de Peer Y."/>
            <person name="Friml J."/>
            <person name="Beilby M."/>
            <person name="Dolan L."/>
            <person name="Kohara Y."/>
            <person name="Sugano S."/>
            <person name="Fujiyama A."/>
            <person name="Delaux P.-M."/>
            <person name="Quint M."/>
            <person name="TheiBen G."/>
            <person name="Hagemann M."/>
            <person name="Harholt J."/>
            <person name="Dunand C."/>
            <person name="Zachgo S."/>
            <person name="Langdale J."/>
            <person name="Maumus F."/>
            <person name="Straeten D.V.D."/>
            <person name="Gould S.B."/>
            <person name="Rensing S.A."/>
        </authorList>
    </citation>
    <scope>NUCLEOTIDE SEQUENCE [LARGE SCALE GENOMIC DNA]</scope>
    <source>
        <strain evidence="3 4">S276</strain>
    </source>
</reference>
<evidence type="ECO:0000313" key="4">
    <source>
        <dbReference type="Proteomes" id="UP000265515"/>
    </source>
</evidence>
<feature type="compositionally biased region" description="Acidic residues" evidence="1">
    <location>
        <begin position="1766"/>
        <end position="1784"/>
    </location>
</feature>
<dbReference type="EMBL" id="BFEA01000052">
    <property type="protein sequence ID" value="GBG64644.1"/>
    <property type="molecule type" value="Genomic_DNA"/>
</dbReference>
<feature type="region of interest" description="Disordered" evidence="1">
    <location>
        <begin position="786"/>
        <end position="811"/>
    </location>
</feature>
<feature type="compositionally biased region" description="Basic residues" evidence="1">
    <location>
        <begin position="1598"/>
        <end position="1607"/>
    </location>
</feature>
<dbReference type="PANTHER" id="PTHR36681">
    <property type="entry name" value="NUCLEAR GTPASE, GERMINAL CENTER-ASSOCIATED, TANDEM DUPLICATE 3"/>
    <property type="match status" value="1"/>
</dbReference>
<feature type="region of interest" description="Disordered" evidence="1">
    <location>
        <begin position="830"/>
        <end position="861"/>
    </location>
</feature>
<dbReference type="Proteomes" id="UP000265515">
    <property type="component" value="Unassembled WGS sequence"/>
</dbReference>
<feature type="region of interest" description="Disordered" evidence="1">
    <location>
        <begin position="1356"/>
        <end position="1403"/>
    </location>
</feature>
<evidence type="ECO:0000313" key="3">
    <source>
        <dbReference type="EMBL" id="GBG64644.1"/>
    </source>
</evidence>
<dbReference type="InterPro" id="IPR027417">
    <property type="entry name" value="P-loop_NTPase"/>
</dbReference>
<proteinExistence type="predicted"/>
<dbReference type="Gramene" id="GBG64644">
    <property type="protein sequence ID" value="GBG64644"/>
    <property type="gene ID" value="CBR_g45699"/>
</dbReference>
<gene>
    <name evidence="3" type="ORF">CBR_g45699</name>
</gene>
<feature type="domain" description="DUF7605" evidence="2">
    <location>
        <begin position="1083"/>
        <end position="1260"/>
    </location>
</feature>
<name>A0A388K3K5_CHABU</name>
<feature type="compositionally biased region" description="Acidic residues" evidence="1">
    <location>
        <begin position="1877"/>
        <end position="1887"/>
    </location>
</feature>
<sequence length="2004" mass="220412">MASPLGAAPVPFRISGSPDDAARWIQATLTNSPEEAATAAEIMRTEKIDCEVLLEEDFSNLCRILKLRSFGAQRKLRLAFQKLFPGGNYGGGPSRFSSGTQDGNGQELRNSQDEHGRSTDERVEQPPQGGSGSSQRNGWPFRSSLEGGLSPREDYQVASTPGAFGGHGTNPTVTLGPGVPRWGSGDGHCWWQKNDVGSGKKSGRQAGRESMVENCTPASQPFSCLIDSSFKGTGSERKCSGASVSGMADLGGKCVGDKDSGLMAKGRNLTNLDRGGGDGGDDKMRRIAAGGAGEFAGASLAGGEIGTGSKGGSDGTRQLQQGGRKDALDQGSGGGGQTHGWASPDFGRMEPKMGPRTPTDSFCLSEPANVSSGDESDSVVAGDMEADSELENQMVKERDHMEDIVSRCSDQLREFEDLLKQESDNLASTIRTEGWLKMCEDLEKQLRIPSTTIGVVGISGAVLAYYLLTRYCIGRIREEWRREVELGLDEVKGDAMSEDMDEGKNHAESERLSAAKLIAVYGKEALRRKGVVADDLMKVNQISQVLDTTLKVCAPSSKELLDNLRKYMSSCRASESDGGEFWPLVRKVHVRYRWPALACGAKLVDLPGTRDSNAARNQVAETYLKKCNVIWVVAEMKRAMSDAESSQLLGDNFRRQVLMDGSYNKIAFICTMIDNMRNDEECEGDISLRVICQAAGISKEEFQSVKAKRVELQKEKTALEKQLQALPCPRAKIQREIKKILREMQNVGMPIAVDNSEGDQAVVTGRMHACCDGRKSHDEVVVGSMTPTSPSMKPLGLPSLRTPTSPTAKVGEKRKLEIVEPSLPLARSMLTGTKGKKKGSGRGRGNGNSAAIQGGQGHDSQRDALLKRLQELRKQAEEQKVERGAQTYDHHRKQILSKINFIQARIDRQSRKIKLWCIIGRNARAKSTIKQSFVDNLGGPDGPHRHKDSLDVPVFCVSAAEALALSRKIGSGQSPSMFKNIQSTGIPEVREYVHRTASEQLRDIPKAAVARLSQFFEGVCAYLCDAGSNDNALCERVQLLYKKHEEEMQLEITRVIEETHQKIDALFETQIEKELQNGVRAAEADALEVAQGWHKRLLCITYKAACKPGRDGVFIGSNRVGPIDFNEDLAKPILDNLTIPWDQVMNDAMFTLLAETRKQLLDILGMFFQDAKEALCEEGISDHRISRVEDQARTALENLIRCHMDETLQYIRAEQKDISRELVPEVQSRMKPVYEKVVKEAGKDSYKRMKQIMSNFISQEKGNLFQKAAEVMLKKLKHLVSEVKVDLDRLQDSIPTALAGHYGCFFDRPVTSFDKRKRDKAIMRVRAIAESISQICTDADVKVDFRGKSLDFPASRKMSGCTSGGDLTKKQSGRNPSAGPLSGRNEIPSNAKGFPASEGLHTKRTVSDLGKELLEAVMADTNRRSAARPGGSSRSVSVIAARAADWPSPSFNRSRAVAKVRSSCGLGGIDTTKRTESKQKRAQSSVQHTLHKAEEMRRPMDPPRGLSLSNMKSRRGEEERQPMKSPAPRKGDESNAPLSRKQQRNVPARIMTHSHRRDLPGPSKEPQRGGTILEATPPLRPSQAVPSPKPSDKEKRPRKEKREKREKKQPVSQQPPPPPSKKRKLAKEDNPSPIVLSQRRDNPAPEAVGPKAKAGHKKRLIPNIAPVAGSKMQIQNRVIKKFAHGKRHKHNDEGQELCLRTPSKPVLKTVTTYFGTTLSGKRQPSSDREDDDDDDDDDDTSSDDSDKSTSSGTGKDQPAKNGKEKDEEENEEEAEEEEEEEKEEEANRRKRAKRGSNQDKVATKALKGKNPVKGADKKLRQSRRKKQRPAVVEKITSDESEAESDSEDGSDDPSSAKASGSDAPKKAGSDVNSAGSGDDEDEEPESDESPKVKKAKRAPKKRQQRKSKKGRRAHVKACKMGDDDVRDVEPGSEESEKESSGENSCDSVRKREPGEDEVDEDESEEDDDEEDDSSSSSSSETEDDSEDEEGEEVNMRSRGRSMFF</sequence>